<dbReference type="Pfam" id="PF12796">
    <property type="entry name" value="Ank_2"/>
    <property type="match status" value="1"/>
</dbReference>
<feature type="repeat" description="ANK" evidence="3">
    <location>
        <begin position="88"/>
        <end position="120"/>
    </location>
</feature>
<reference evidence="4" key="2">
    <citation type="submission" date="2025-08" db="UniProtKB">
        <authorList>
            <consortium name="Ensembl"/>
        </authorList>
    </citation>
    <scope>IDENTIFICATION</scope>
</reference>
<dbReference type="InterPro" id="IPR002110">
    <property type="entry name" value="Ankyrin_rpt"/>
</dbReference>
<dbReference type="PROSITE" id="PS50088">
    <property type="entry name" value="ANK_REPEAT"/>
    <property type="match status" value="1"/>
</dbReference>
<keyword evidence="1" id="KW-0677">Repeat</keyword>
<dbReference type="InParanoid" id="A0A671YYB4"/>
<evidence type="ECO:0000313" key="5">
    <source>
        <dbReference type="Proteomes" id="UP000472265"/>
    </source>
</evidence>
<sequence>PKIAHDVQLAPCVAATAISKGPAMSWRLILAVPWPSPLSKLDLLQLPACPTETHRIIQCVIDNNLKRLKQLLKENNINDIDPYTKCKDSITPLTAAVVTHNRNIFTLLLQQGADPNNASALGFTSLHHVSLYKAPLDFAEKLLEARYNPNGCNLQVYSPLQAAAINNRHYVVKVLISAGALVIAISPIDPKHVTHNEKISQMIHKLALTGDKFCSEITYFLDVSIAVQSKTPEQVFKTFDSHMLLEDPQTHLTMVRLKVFLL</sequence>
<dbReference type="InterPro" id="IPR050745">
    <property type="entry name" value="Multifunctional_regulatory"/>
</dbReference>
<dbReference type="PANTHER" id="PTHR24189:SF50">
    <property type="entry name" value="ANKYRIN REPEAT AND SOCS BOX PROTEIN 2"/>
    <property type="match status" value="1"/>
</dbReference>
<dbReference type="InterPro" id="IPR036770">
    <property type="entry name" value="Ankyrin_rpt-contain_sf"/>
</dbReference>
<evidence type="ECO:0000256" key="2">
    <source>
        <dbReference type="ARBA" id="ARBA00023043"/>
    </source>
</evidence>
<keyword evidence="2 3" id="KW-0040">ANK repeat</keyword>
<dbReference type="AlphaFoldDB" id="A0A671YYB4"/>
<dbReference type="GeneTree" id="ENSGT00650000094787"/>
<dbReference type="Ensembl" id="ENSSAUT00010070273.1">
    <property type="protein sequence ID" value="ENSSAUP00010067129.1"/>
    <property type="gene ID" value="ENSSAUG00010026697.1"/>
</dbReference>
<name>A0A671YYB4_SPAAU</name>
<dbReference type="Gene3D" id="1.25.40.20">
    <property type="entry name" value="Ankyrin repeat-containing domain"/>
    <property type="match status" value="1"/>
</dbReference>
<dbReference type="Proteomes" id="UP000472265">
    <property type="component" value="Chromosome 10"/>
</dbReference>
<accession>A0A671YYB4</accession>
<proteinExistence type="predicted"/>
<protein>
    <submittedName>
        <fullName evidence="4">Uncharacterized protein</fullName>
    </submittedName>
</protein>
<dbReference type="PROSITE" id="PS50297">
    <property type="entry name" value="ANK_REP_REGION"/>
    <property type="match status" value="1"/>
</dbReference>
<keyword evidence="5" id="KW-1185">Reference proteome</keyword>
<dbReference type="SUPFAM" id="SSF48403">
    <property type="entry name" value="Ankyrin repeat"/>
    <property type="match status" value="1"/>
</dbReference>
<evidence type="ECO:0000256" key="1">
    <source>
        <dbReference type="ARBA" id="ARBA00022737"/>
    </source>
</evidence>
<evidence type="ECO:0000256" key="3">
    <source>
        <dbReference type="PROSITE-ProRule" id="PRU00023"/>
    </source>
</evidence>
<reference evidence="4" key="3">
    <citation type="submission" date="2025-09" db="UniProtKB">
        <authorList>
            <consortium name="Ensembl"/>
        </authorList>
    </citation>
    <scope>IDENTIFICATION</scope>
</reference>
<organism evidence="4 5">
    <name type="scientific">Sparus aurata</name>
    <name type="common">Gilthead sea bream</name>
    <dbReference type="NCBI Taxonomy" id="8175"/>
    <lineage>
        <taxon>Eukaryota</taxon>
        <taxon>Metazoa</taxon>
        <taxon>Chordata</taxon>
        <taxon>Craniata</taxon>
        <taxon>Vertebrata</taxon>
        <taxon>Euteleostomi</taxon>
        <taxon>Actinopterygii</taxon>
        <taxon>Neopterygii</taxon>
        <taxon>Teleostei</taxon>
        <taxon>Neoteleostei</taxon>
        <taxon>Acanthomorphata</taxon>
        <taxon>Eupercaria</taxon>
        <taxon>Spariformes</taxon>
        <taxon>Sparidae</taxon>
        <taxon>Sparus</taxon>
    </lineage>
</organism>
<reference evidence="4" key="1">
    <citation type="submission" date="2021-04" db="EMBL/GenBank/DDBJ databases">
        <authorList>
            <consortium name="Wellcome Sanger Institute Data Sharing"/>
        </authorList>
    </citation>
    <scope>NUCLEOTIDE SEQUENCE [LARGE SCALE GENOMIC DNA]</scope>
</reference>
<dbReference type="PANTHER" id="PTHR24189">
    <property type="entry name" value="MYOTROPHIN"/>
    <property type="match status" value="1"/>
</dbReference>
<evidence type="ECO:0000313" key="4">
    <source>
        <dbReference type="Ensembl" id="ENSSAUP00010067129.1"/>
    </source>
</evidence>
<dbReference type="SMART" id="SM00248">
    <property type="entry name" value="ANK"/>
    <property type="match status" value="3"/>
</dbReference>